<dbReference type="Proteomes" id="UP001180020">
    <property type="component" value="Unassembled WGS sequence"/>
</dbReference>
<accession>A0AAV9DVE0</accession>
<reference evidence="1" key="2">
    <citation type="submission" date="2023-06" db="EMBL/GenBank/DDBJ databases">
        <authorList>
            <person name="Ma L."/>
            <person name="Liu K.-W."/>
            <person name="Li Z."/>
            <person name="Hsiao Y.-Y."/>
            <person name="Qi Y."/>
            <person name="Fu T."/>
            <person name="Tang G."/>
            <person name="Zhang D."/>
            <person name="Sun W.-H."/>
            <person name="Liu D.-K."/>
            <person name="Li Y."/>
            <person name="Chen G.-Z."/>
            <person name="Liu X.-D."/>
            <person name="Liao X.-Y."/>
            <person name="Jiang Y.-T."/>
            <person name="Yu X."/>
            <person name="Hao Y."/>
            <person name="Huang J."/>
            <person name="Zhao X.-W."/>
            <person name="Ke S."/>
            <person name="Chen Y.-Y."/>
            <person name="Wu W.-L."/>
            <person name="Hsu J.-L."/>
            <person name="Lin Y.-F."/>
            <person name="Huang M.-D."/>
            <person name="Li C.-Y."/>
            <person name="Huang L."/>
            <person name="Wang Z.-W."/>
            <person name="Zhao X."/>
            <person name="Zhong W.-Y."/>
            <person name="Peng D.-H."/>
            <person name="Ahmad S."/>
            <person name="Lan S."/>
            <person name="Zhang J.-S."/>
            <person name="Tsai W.-C."/>
            <person name="Van De Peer Y."/>
            <person name="Liu Z.-J."/>
        </authorList>
    </citation>
    <scope>NUCLEOTIDE SEQUENCE</scope>
    <source>
        <strain evidence="1">CP</strain>
        <tissue evidence="1">Leaves</tissue>
    </source>
</reference>
<sequence length="137" mass="16171">MGRLQNKLCHLQEPLRQWNRRVIGDLPSRVAQAHAQVQLLTQQDQGAVNGTTYSSQLETTLLNFAELQGQLEAFWAQRARLQWVHEGDRNSKFFHAKVQRRRLRNHIDEIQTLQGHRIGSPEEIRRYTKDYFSDHWA</sequence>
<protein>
    <submittedName>
        <fullName evidence="1">Uncharacterized protein</fullName>
    </submittedName>
</protein>
<evidence type="ECO:0000313" key="1">
    <source>
        <dbReference type="EMBL" id="KAK1305217.1"/>
    </source>
</evidence>
<evidence type="ECO:0000313" key="2">
    <source>
        <dbReference type="Proteomes" id="UP001180020"/>
    </source>
</evidence>
<name>A0AAV9DVE0_ACOCL</name>
<dbReference type="EMBL" id="JAUJYO010000011">
    <property type="protein sequence ID" value="KAK1305217.1"/>
    <property type="molecule type" value="Genomic_DNA"/>
</dbReference>
<keyword evidence="2" id="KW-1185">Reference proteome</keyword>
<reference evidence="1" key="1">
    <citation type="journal article" date="2023" name="Nat. Commun.">
        <title>Diploid and tetraploid genomes of Acorus and the evolution of monocots.</title>
        <authorList>
            <person name="Ma L."/>
            <person name="Liu K.W."/>
            <person name="Li Z."/>
            <person name="Hsiao Y.Y."/>
            <person name="Qi Y."/>
            <person name="Fu T."/>
            <person name="Tang G.D."/>
            <person name="Zhang D."/>
            <person name="Sun W.H."/>
            <person name="Liu D.K."/>
            <person name="Li Y."/>
            <person name="Chen G.Z."/>
            <person name="Liu X.D."/>
            <person name="Liao X.Y."/>
            <person name="Jiang Y.T."/>
            <person name="Yu X."/>
            <person name="Hao Y."/>
            <person name="Huang J."/>
            <person name="Zhao X.W."/>
            <person name="Ke S."/>
            <person name="Chen Y.Y."/>
            <person name="Wu W.L."/>
            <person name="Hsu J.L."/>
            <person name="Lin Y.F."/>
            <person name="Huang M.D."/>
            <person name="Li C.Y."/>
            <person name="Huang L."/>
            <person name="Wang Z.W."/>
            <person name="Zhao X."/>
            <person name="Zhong W.Y."/>
            <person name="Peng D.H."/>
            <person name="Ahmad S."/>
            <person name="Lan S."/>
            <person name="Zhang J.S."/>
            <person name="Tsai W.C."/>
            <person name="Van de Peer Y."/>
            <person name="Liu Z.J."/>
        </authorList>
    </citation>
    <scope>NUCLEOTIDE SEQUENCE</scope>
    <source>
        <strain evidence="1">CP</strain>
    </source>
</reference>
<organism evidence="1 2">
    <name type="scientific">Acorus calamus</name>
    <name type="common">Sweet flag</name>
    <dbReference type="NCBI Taxonomy" id="4465"/>
    <lineage>
        <taxon>Eukaryota</taxon>
        <taxon>Viridiplantae</taxon>
        <taxon>Streptophyta</taxon>
        <taxon>Embryophyta</taxon>
        <taxon>Tracheophyta</taxon>
        <taxon>Spermatophyta</taxon>
        <taxon>Magnoliopsida</taxon>
        <taxon>Liliopsida</taxon>
        <taxon>Acoraceae</taxon>
        <taxon>Acorus</taxon>
    </lineage>
</organism>
<comment type="caution">
    <text evidence="1">The sequence shown here is derived from an EMBL/GenBank/DDBJ whole genome shotgun (WGS) entry which is preliminary data.</text>
</comment>
<gene>
    <name evidence="1" type="ORF">QJS10_CPB11g00977</name>
</gene>
<proteinExistence type="predicted"/>
<dbReference type="AlphaFoldDB" id="A0AAV9DVE0"/>